<feature type="domain" description="YDG" evidence="3">
    <location>
        <begin position="790"/>
        <end position="871"/>
    </location>
</feature>
<feature type="domain" description="Secretion system C-terminal sorting" evidence="4">
    <location>
        <begin position="1074"/>
        <end position="1146"/>
    </location>
</feature>
<feature type="domain" description="YDG" evidence="3">
    <location>
        <begin position="703"/>
        <end position="784"/>
    </location>
</feature>
<feature type="domain" description="Bacterial Ig-like" evidence="5">
    <location>
        <begin position="964"/>
        <end position="1048"/>
    </location>
</feature>
<accession>A0ABW5LC66</accession>
<gene>
    <name evidence="6" type="ORF">ACFSR1_01150</name>
</gene>
<organism evidence="6 7">
    <name type="scientific">Aquimarina rubra</name>
    <dbReference type="NCBI Taxonomy" id="1920033"/>
    <lineage>
        <taxon>Bacteria</taxon>
        <taxon>Pseudomonadati</taxon>
        <taxon>Bacteroidota</taxon>
        <taxon>Flavobacteriia</taxon>
        <taxon>Flavobacteriales</taxon>
        <taxon>Flavobacteriaceae</taxon>
        <taxon>Aquimarina</taxon>
    </lineage>
</organism>
<keyword evidence="1 2" id="KW-0732">Signal</keyword>
<evidence type="ECO:0000313" key="7">
    <source>
        <dbReference type="Proteomes" id="UP001597319"/>
    </source>
</evidence>
<dbReference type="Proteomes" id="UP001597319">
    <property type="component" value="Unassembled WGS sequence"/>
</dbReference>
<reference evidence="7" key="1">
    <citation type="journal article" date="2019" name="Int. J. Syst. Evol. Microbiol.">
        <title>The Global Catalogue of Microorganisms (GCM) 10K type strain sequencing project: providing services to taxonomists for standard genome sequencing and annotation.</title>
        <authorList>
            <consortium name="The Broad Institute Genomics Platform"/>
            <consortium name="The Broad Institute Genome Sequencing Center for Infectious Disease"/>
            <person name="Wu L."/>
            <person name="Ma J."/>
        </authorList>
    </citation>
    <scope>NUCLEOTIDE SEQUENCE [LARGE SCALE GENOMIC DNA]</scope>
    <source>
        <strain evidence="7">KCTC 52274</strain>
    </source>
</reference>
<dbReference type="InterPro" id="IPR041248">
    <property type="entry name" value="YDG"/>
</dbReference>
<feature type="chain" id="PRO_5046715769" evidence="2">
    <location>
        <begin position="27"/>
        <end position="1148"/>
    </location>
</feature>
<sequence length="1148" mass="115127">MMKQLLYQQKRSIFAYFLFFFFVAAAQMYGQCPQGGADFDPDFDAIALTLGNRTQVNSSTWAGEYQVINNVTAGNTYRFDSCGASYDSEITIFDPSNAPIGFDTNSCGDDGQIDIVAPVSGSYKFQVNGTGCTNGAQNTPLFVTLLSTGGDTTAPIFQNGTPNASSIAQTTLTLGTDIDEAGTIYYVVVPDGAGAPSSAQVVAGTNAGGGPPITGGNAAVTTGGFTNDFSVTGLTAATGYDVYVVAEDDEGTPNLQASPTKIDVTTASLIPLTITGLTGLDKVYDDTTAASATGTATLSGVQGGDDVSLGGSPVFTFASVNVGTGITINTTGYTISGTDSGNYTLTQPTLSADITPKELTITGLTGDNKVYDDTTAASATGTASLVGVETGDDVSLGGSPVFTFVIANVATGITVNTTGYTISGTDSGNYALTQPTLSADITAKELTITGLTGVDKIYDGTTAATATGTASLVGVETGDDVSLGGSPVFMLASENVGTGITMNTSGYTISGTDSGNYTLTQPTLSADITAAELTIVGLTGDNKVYDGTTAATASGTATLSGIIGADDVSLGGSPVFTFASENVGTGITMNTSGYTISGTDSGNYTLTQPTLSADITAAELTIVGLTGDNKVYDGTTVATASGTAILSGIIGADDVILGGSPVFTFASANVGTGITMNTSGYTISGTDSGNYTLTQPTLSADITAAELTIVGLTGDNKVYDGTTAATASGTATLSGIIGADDVILGGSPVFTFASANVGTGITMNTSGYTISGTDSGNYTLTQPTLSADITAAELTIVGLTGDNKVYDGTTAATASGTATLSGIIGADDVILGGSPVFTFASANVGTGITMNTSGYTISGTDSGNYTLTQPTLSADITAKELTINGLTGDDKVYDGTTAATATGTATLSGIVGADDVSLGGSPVFTFASPNGGTGITITTTGYTISGTDSGNYSLTQPTLSADITGQTVAITSTEVGPTGANPIPVTITFSGNVTGFVEGDITVGNGATSNFSGSGAVYTVDIIPATSGVVTVDVDANVAMDAGMTGNVAAPQFSITYDNLLSIDDELLANGLRLYPIPATNSITISADTGLRLEKTEIFDIQGKMIISKPLKSTTATHTIDISSMESGVYLMTVYSENGFTIKRIVKE</sequence>
<evidence type="ECO:0000259" key="5">
    <source>
        <dbReference type="Pfam" id="PF19078"/>
    </source>
</evidence>
<dbReference type="InterPro" id="IPR026444">
    <property type="entry name" value="Secre_tail"/>
</dbReference>
<comment type="caution">
    <text evidence="6">The sequence shown here is derived from an EMBL/GenBank/DDBJ whole genome shotgun (WGS) entry which is preliminary data.</text>
</comment>
<keyword evidence="7" id="KW-1185">Reference proteome</keyword>
<feature type="domain" description="YDG" evidence="3">
    <location>
        <begin position="616"/>
        <end position="697"/>
    </location>
</feature>
<dbReference type="EMBL" id="JBHULE010000002">
    <property type="protein sequence ID" value="MFD2561253.1"/>
    <property type="molecule type" value="Genomic_DNA"/>
</dbReference>
<evidence type="ECO:0000259" key="3">
    <source>
        <dbReference type="Pfam" id="PF18657"/>
    </source>
</evidence>
<dbReference type="Pfam" id="PF18657">
    <property type="entry name" value="YDG"/>
    <property type="match status" value="8"/>
</dbReference>
<evidence type="ECO:0000256" key="1">
    <source>
        <dbReference type="ARBA" id="ARBA00022729"/>
    </source>
</evidence>
<feature type="domain" description="YDG" evidence="3">
    <location>
        <begin position="271"/>
        <end position="349"/>
    </location>
</feature>
<feature type="signal peptide" evidence="2">
    <location>
        <begin position="1"/>
        <end position="26"/>
    </location>
</feature>
<feature type="domain" description="YDG" evidence="3">
    <location>
        <begin position="877"/>
        <end position="958"/>
    </location>
</feature>
<dbReference type="Pfam" id="PF19078">
    <property type="entry name" value="Big_12"/>
    <property type="match status" value="1"/>
</dbReference>
<feature type="domain" description="YDG" evidence="3">
    <location>
        <begin position="529"/>
        <end position="610"/>
    </location>
</feature>
<dbReference type="RefSeq" id="WP_378288803.1">
    <property type="nucleotide sequence ID" value="NZ_JBHULE010000002.1"/>
</dbReference>
<name>A0ABW5LC66_9FLAO</name>
<evidence type="ECO:0000256" key="2">
    <source>
        <dbReference type="SAM" id="SignalP"/>
    </source>
</evidence>
<evidence type="ECO:0000259" key="4">
    <source>
        <dbReference type="Pfam" id="PF18962"/>
    </source>
</evidence>
<dbReference type="Pfam" id="PF18962">
    <property type="entry name" value="Por_Secre_tail"/>
    <property type="match status" value="1"/>
</dbReference>
<protein>
    <submittedName>
        <fullName evidence="6">YDG domain-containing protein</fullName>
    </submittedName>
</protein>
<feature type="domain" description="YDG" evidence="3">
    <location>
        <begin position="355"/>
        <end position="436"/>
    </location>
</feature>
<evidence type="ECO:0000313" key="6">
    <source>
        <dbReference type="EMBL" id="MFD2561253.1"/>
    </source>
</evidence>
<proteinExistence type="predicted"/>
<dbReference type="InterPro" id="IPR044048">
    <property type="entry name" value="Big_12"/>
</dbReference>
<dbReference type="NCBIfam" id="TIGR04183">
    <property type="entry name" value="Por_Secre_tail"/>
    <property type="match status" value="1"/>
</dbReference>
<feature type="domain" description="YDG" evidence="3">
    <location>
        <begin position="442"/>
        <end position="523"/>
    </location>
</feature>